<sequence length="2385" mass="266745">MTDLTGTRPGTTSYLVEMTGERPLGDTSMEFGGISPGLLLPEVRQRDAVNLEEDDDYSSDSSVGGHFQQQLPQPQPRHEVHLMARRWRPPRPVSTVEERDITANRRAAVCPEAYRYCNRPTQKSVWNQARGFYPFGYLHMGVEGMASLNLEDLVKYSSADVLSRAWPLLPANAKNLTFAPFSPLPEIPDILNVRHPDTDQVARFMRLTAVEITRRNTLPTLVFLRSLLVKAAVNLRAKKTAEASIAVAAYSEDLLCPNWEDESSETAEGIDDDNNHVDGEGWNSDGVDIPFNDVNHVDPLDWTMAVLYESMQPKVSLQVLRFLHSVVDRCGLNSASATLQSWGFQRLTRMLLLQVERETASSGSSGSRQTGAWLRSAVALLFKLVLASKKLDTLLSLFRWVYRHPAMAEELPLHGIRPWIISIEAFMRPRMRLSFPFFRMKSYIPLAHSLGLDSSGSILGLCVVPHNDEPHSILLLRSGIWDMLLKPPYNVLARNEDIHLKECHGVFLENDEVAVQSERSGVVTFYDVETLQVRHVLDVCGAQATDKFQVYYGMGKFVSLHFFHDAHSPLFAGFDASMKISGTVEPSVIHIAPATQSLTVQFFLYIQPTLQSTSLELINLNFAGRDWLSVRIDVDGSNSCVCIAFAHCGGVVTEIQEAMQEGWALWSATLTSSNDVAGWNVSKDGVPLESSGSEDVMFKMTAPTAASIRFLEGSFSGFISGFQMWHRAESISEPVAGEAEGFFRTSETNLLCSFKMNEGAGCSFRSANGTHVWRGTAPTWRAPQKPARGRAVEESEVIPYIPAAEYYVVTNECEIAVVENGFCTWADEDGRVLEQRFLNVRPSELYYFCTDTSRMYSIVSDKSGFCSLSWLQAPSFPTRYMHVLPSMKEGSAMCKKIYLLAKEGRPLTPLLMSHYLLHQISTALLKDMGSGMDAHRMVQLFHCNEVSLQTVSRLLDICEELIDAIVLSDVENNFQFILLSVCGCLLTRQLRWMGRACPLRLVSTVVSMYERICGHPCDPESFLAEVQRVFAILHRVFLVECVSHDYQFQRMMEAKRLKDVKDLLVPEYLPSLVEGVIKKDLNKPFMEFLNRLNEECLAESESLLKGQNPSFRPSTAALATLLGIFSQKKKCQWHLTSIALLNSLCKGILRIFSRLFSPTLPGKKWRVEDLDLLKQTSIGTVVFPIAHFLIDLDIDTSVAVKVLYLLNATREALAAYIPSAQPQSVRHCFTETHRVFAPATTTHSTVFDLRHACYIEVLYEETPLEALPQVQVSLVANGFKRVFEKLGTDRVTFASGGRLEITSIPTGKNKEITLTVNAQVELQTQSTDWVREMCFALSQAILRITHQLLLTDLPDAILLPRESLFRGGLSPEVLKQHSVSSDVAERLLDTSDRAELLQLCEGTGDLLLEWQVMYGKRRIPHQERLEPLLRSFCAAHVWHSHRPKHVPLAKSLEDALEFMRKKAFLIMEALQQGGMDAMLQRSRFLLKMVNPRARLEAIMAEYQQTEEPITSESRPVSRRLIPNVRSVASVASSSCDCTGTHSFGLRKWFGAGTSDVSSLQYDTVGSLLRPRHSLLSVAPMSEGMQSSPENTSSQILNFLLSGCNGMSNEQLVQALVKKAQQAMIHTAAYKLQEELCAAHQLDEGMTSAIVSLHLLYRELANLQYHGHKKGDSSNASERIPATPTGYSRSDAMEHHYIEYVIGCGFERELELQNASCSFLHSVIQQSLLKLPESGAYNKQKGGVELISLCAMLCHPWDNVDMSIIRPATVFRVLKKYIFLGLDDGTAAAPENSEEKDIWLDFLKDCGIFSLLYRAVIIPNSLQPVEKVSIVEGDTIGVQVEDLDVCCLARNAWRALRADTYMNRTSNEHDFFSGLSSGCIITEMPHALYFEVQLELLFKEGLLVSLGIAASSFVATMPVAKENAVVFSSDGMVSYGKFTHQFSTSWLVGDVIGCGIMAPFNSVFFTRNGEFLGIATECSFQTMRPFVAAQASASLVKLVVNFGSYSPFRFDLATLHGSCRAPLNTSPMLGDSAFVTAHYLVTLCYRNLLSHEKNESTVSEDSVCALLEEAAIFLRETVVELVRRLRHISVANTVYSTSVSRRVRDGNMLLARLFTTINVVIDCFRFNAVTSTTHLEVLRLCSFALIDAHDRWAKVCAARCLRNAARTLRQDYFGEAVQALRRFMTQETIVNALVDLARVKLFSEQETPAFVPQWLGGTTTVMGKGAFYGASPMPSRGRHMVGFRIYRRRQEGRGVGAPLGGCYYVGLTHGHPPVSNMTNLISRDDVYVLQDTDDQDQVPQLLLRRHCIPRNSQRRIYGNDETVWLELNADMGEITYYRDGMVPIGLAFANIPCVDNLYPFVFHFNDDAVCELVQATVSVEDSRDFF</sequence>
<dbReference type="PROSITE" id="PS50188">
    <property type="entry name" value="B302_SPRY"/>
    <property type="match status" value="1"/>
</dbReference>
<name>A0A061IS39_TRYRA</name>
<feature type="domain" description="B30.2/SPRY" evidence="2">
    <location>
        <begin position="1822"/>
        <end position="2006"/>
    </location>
</feature>
<dbReference type="InterPro" id="IPR042469">
    <property type="entry name" value="HECTD3"/>
</dbReference>
<dbReference type="Gene3D" id="2.60.120.920">
    <property type="match status" value="1"/>
</dbReference>
<dbReference type="GO" id="GO:0004842">
    <property type="term" value="F:ubiquitin-protein transferase activity"/>
    <property type="evidence" value="ECO:0007669"/>
    <property type="project" value="InterPro"/>
</dbReference>
<dbReference type="Pfam" id="PF00622">
    <property type="entry name" value="SPRY"/>
    <property type="match status" value="1"/>
</dbReference>
<dbReference type="InterPro" id="IPR044736">
    <property type="entry name" value="Gid1/RanBPM/SPLA_SPRY"/>
</dbReference>
<dbReference type="Proteomes" id="UP000031737">
    <property type="component" value="Unassembled WGS sequence"/>
</dbReference>
<dbReference type="SUPFAM" id="SSF49899">
    <property type="entry name" value="Concanavalin A-like lectins/glucanases"/>
    <property type="match status" value="1"/>
</dbReference>
<gene>
    <name evidence="3" type="ORF">TRSC58_06826</name>
</gene>
<dbReference type="GO" id="GO:0005737">
    <property type="term" value="C:cytoplasm"/>
    <property type="evidence" value="ECO:0007669"/>
    <property type="project" value="TreeGrafter"/>
</dbReference>
<proteinExistence type="predicted"/>
<keyword evidence="4" id="KW-1185">Reference proteome</keyword>
<dbReference type="InterPro" id="IPR013320">
    <property type="entry name" value="ConA-like_dom_sf"/>
</dbReference>
<reference evidence="3 4" key="1">
    <citation type="submission" date="2013-07" db="EMBL/GenBank/DDBJ databases">
        <authorList>
            <person name="Stoco P.H."/>
            <person name="Wagner G."/>
            <person name="Gerber A."/>
            <person name="Zaha A."/>
            <person name="Thompson C."/>
            <person name="Bartholomeu D.C."/>
            <person name="Luckemeyer D.D."/>
            <person name="Bahia D."/>
            <person name="Loreto E."/>
            <person name="Prestes E.B."/>
            <person name="Lima F.M."/>
            <person name="Rodrigues-Luiz G."/>
            <person name="Vallejo G.A."/>
            <person name="Filho J.F."/>
            <person name="Monteiro K.M."/>
            <person name="Tyler K.M."/>
            <person name="de Almeida L.G."/>
            <person name="Ortiz M.F."/>
            <person name="Siervo M.A."/>
            <person name="de Moraes M.H."/>
            <person name="Cunha O.L."/>
            <person name="Mendonca-Neto R."/>
            <person name="Silva R."/>
            <person name="Teixeira S.M."/>
            <person name="Murta S.M."/>
            <person name="Sincero T.C."/>
            <person name="Mendes T.A."/>
            <person name="Urmenyi T.P."/>
            <person name="Silva V.G."/>
            <person name="da Rocha W.D."/>
            <person name="Andersson B."/>
            <person name="Romanha A.J."/>
            <person name="Steindel M."/>
            <person name="de Vasconcelos A.T."/>
            <person name="Grisard E.C."/>
        </authorList>
    </citation>
    <scope>NUCLEOTIDE SEQUENCE [LARGE SCALE GENOMIC DNA]</scope>
    <source>
        <strain evidence="3 4">SC58</strain>
    </source>
</reference>
<evidence type="ECO:0000256" key="1">
    <source>
        <dbReference type="SAM" id="MobiDB-lite"/>
    </source>
</evidence>
<protein>
    <recommendedName>
        <fullName evidence="2">B30.2/SPRY domain-containing protein</fullName>
    </recommendedName>
</protein>
<feature type="region of interest" description="Disordered" evidence="1">
    <location>
        <begin position="53"/>
        <end position="76"/>
    </location>
</feature>
<comment type="caution">
    <text evidence="3">The sequence shown here is derived from an EMBL/GenBank/DDBJ whole genome shotgun (WGS) entry which is preliminary data.</text>
</comment>
<dbReference type="PANTHER" id="PTHR46654:SF1">
    <property type="entry name" value="E3 UBIQUITIN-PROTEIN LIGASE HECTD3"/>
    <property type="match status" value="1"/>
</dbReference>
<dbReference type="InterPro" id="IPR043136">
    <property type="entry name" value="B30.2/SPRY_sf"/>
</dbReference>
<dbReference type="EMBL" id="AUPL01006826">
    <property type="protein sequence ID" value="ESL05523.1"/>
    <property type="molecule type" value="Genomic_DNA"/>
</dbReference>
<dbReference type="PANTHER" id="PTHR46654">
    <property type="entry name" value="E3 UBIQUITIN-PROTEIN LIGASE HECTD3"/>
    <property type="match status" value="1"/>
</dbReference>
<dbReference type="OrthoDB" id="258495at2759"/>
<dbReference type="VEuPathDB" id="TriTrypDB:TRSC58_06826"/>
<evidence type="ECO:0000259" key="2">
    <source>
        <dbReference type="PROSITE" id="PS50188"/>
    </source>
</evidence>
<dbReference type="InterPro" id="IPR001870">
    <property type="entry name" value="B30.2/SPRY"/>
</dbReference>
<dbReference type="InterPro" id="IPR003877">
    <property type="entry name" value="SPRY_dom"/>
</dbReference>
<organism evidence="3 4">
    <name type="scientific">Trypanosoma rangeli SC58</name>
    <dbReference type="NCBI Taxonomy" id="429131"/>
    <lineage>
        <taxon>Eukaryota</taxon>
        <taxon>Discoba</taxon>
        <taxon>Euglenozoa</taxon>
        <taxon>Kinetoplastea</taxon>
        <taxon>Metakinetoplastina</taxon>
        <taxon>Trypanosomatida</taxon>
        <taxon>Trypanosomatidae</taxon>
        <taxon>Trypanosoma</taxon>
        <taxon>Herpetosoma</taxon>
    </lineage>
</organism>
<dbReference type="CDD" id="cd12885">
    <property type="entry name" value="SPRY_RanBP_like"/>
    <property type="match status" value="1"/>
</dbReference>
<accession>A0A061IS39</accession>
<evidence type="ECO:0000313" key="4">
    <source>
        <dbReference type="Proteomes" id="UP000031737"/>
    </source>
</evidence>
<evidence type="ECO:0000313" key="3">
    <source>
        <dbReference type="EMBL" id="ESL05523.1"/>
    </source>
</evidence>